<gene>
    <name evidence="1" type="ORF">Aglo03_15910</name>
</gene>
<protein>
    <recommendedName>
        <fullName evidence="3">Serine/threonine-protein kinase RsbW</fullName>
    </recommendedName>
</protein>
<evidence type="ECO:0000313" key="1">
    <source>
        <dbReference type="EMBL" id="GLW90775.1"/>
    </source>
</evidence>
<dbReference type="AlphaFoldDB" id="A0A9W6QLC6"/>
<accession>A0A9W6QLC6</accession>
<dbReference type="Proteomes" id="UP001165042">
    <property type="component" value="Unassembled WGS sequence"/>
</dbReference>
<dbReference type="RefSeq" id="WP_285609192.1">
    <property type="nucleotide sequence ID" value="NZ_BSSD01000002.1"/>
</dbReference>
<name>A0A9W6QLC6_9PSEU</name>
<comment type="caution">
    <text evidence="1">The sequence shown here is derived from an EMBL/GenBank/DDBJ whole genome shotgun (WGS) entry which is preliminary data.</text>
</comment>
<reference evidence="1" key="1">
    <citation type="submission" date="2023-02" db="EMBL/GenBank/DDBJ databases">
        <title>Actinokineospora globicatena NBRC 15670.</title>
        <authorList>
            <person name="Ichikawa N."/>
            <person name="Sato H."/>
            <person name="Tonouchi N."/>
        </authorList>
    </citation>
    <scope>NUCLEOTIDE SEQUENCE</scope>
    <source>
        <strain evidence="1">NBRC 15670</strain>
    </source>
</reference>
<keyword evidence="2" id="KW-1185">Reference proteome</keyword>
<evidence type="ECO:0008006" key="3">
    <source>
        <dbReference type="Google" id="ProtNLM"/>
    </source>
</evidence>
<dbReference type="EMBL" id="BSSD01000002">
    <property type="protein sequence ID" value="GLW90775.1"/>
    <property type="molecule type" value="Genomic_DNA"/>
</dbReference>
<sequence>MSGRGERDSRGPLAGLGLPGPRPVGDRVVVRVRADPVNLPVVREIAATTAAAGVDTLAATADVVLAVDEVCTTLIALAEPGAVVDCAFVRHAGALGIEASVPAPRGAAPDTTSFGWRVLTALATSVDCGVRPGPDGRATVHISVVLARTAVLG</sequence>
<evidence type="ECO:0000313" key="2">
    <source>
        <dbReference type="Proteomes" id="UP001165042"/>
    </source>
</evidence>
<proteinExistence type="predicted"/>
<organism evidence="1 2">
    <name type="scientific">Actinokineospora globicatena</name>
    <dbReference type="NCBI Taxonomy" id="103729"/>
    <lineage>
        <taxon>Bacteria</taxon>
        <taxon>Bacillati</taxon>
        <taxon>Actinomycetota</taxon>
        <taxon>Actinomycetes</taxon>
        <taxon>Pseudonocardiales</taxon>
        <taxon>Pseudonocardiaceae</taxon>
        <taxon>Actinokineospora</taxon>
    </lineage>
</organism>